<dbReference type="EMBL" id="BAAANO010000012">
    <property type="protein sequence ID" value="GAA2004956.1"/>
    <property type="molecule type" value="Genomic_DNA"/>
</dbReference>
<dbReference type="Proteomes" id="UP001500755">
    <property type="component" value="Unassembled WGS sequence"/>
</dbReference>
<keyword evidence="5" id="KW-1185">Reference proteome</keyword>
<evidence type="ECO:0000313" key="4">
    <source>
        <dbReference type="EMBL" id="GAA2004956.1"/>
    </source>
</evidence>
<dbReference type="PANTHER" id="PTHR43022">
    <property type="entry name" value="PROTEIN SMF"/>
    <property type="match status" value="1"/>
</dbReference>
<evidence type="ECO:0000256" key="2">
    <source>
        <dbReference type="SAM" id="MobiDB-lite"/>
    </source>
</evidence>
<accession>A0ABN2TCA7</accession>
<protein>
    <recommendedName>
        <fullName evidence="3">Smf/DprA SLOG domain-containing protein</fullName>
    </recommendedName>
</protein>
<evidence type="ECO:0000256" key="1">
    <source>
        <dbReference type="ARBA" id="ARBA00006525"/>
    </source>
</evidence>
<dbReference type="InterPro" id="IPR057666">
    <property type="entry name" value="DrpA_SLOG"/>
</dbReference>
<dbReference type="RefSeq" id="WP_344308103.1">
    <property type="nucleotide sequence ID" value="NZ_BAAANO010000012.1"/>
</dbReference>
<dbReference type="Pfam" id="PF02481">
    <property type="entry name" value="DNA_processg_A"/>
    <property type="match status" value="1"/>
</dbReference>
<feature type="domain" description="Smf/DprA SLOG" evidence="3">
    <location>
        <begin position="118"/>
        <end position="341"/>
    </location>
</feature>
<dbReference type="InterPro" id="IPR003488">
    <property type="entry name" value="DprA"/>
</dbReference>
<dbReference type="SUPFAM" id="SSF102405">
    <property type="entry name" value="MCP/YpsA-like"/>
    <property type="match status" value="1"/>
</dbReference>
<feature type="region of interest" description="Disordered" evidence="2">
    <location>
        <begin position="1"/>
        <end position="24"/>
    </location>
</feature>
<sequence length="424" mass="43739">MSGAADDEVQQGVHRADARRGTRQDAERLAAADLLRAAEPGDRLLAACVHAHGFERTRALLGTSGADTVRTVATAAETAGMRVETATVEKALGRWGLRVGELDASRDLRVMARVGARILVPGDEDWPPGVNDLGLDAPHALWVRGPGSLAALTRGAVAVVGARAAGAYGLHVTKTLAYDLARAGRTVVSGGAYGIDAAAHEAAIAAAGGAVPADGVACGGTVAFLAGGVDRFYPRENAELLRTVARSWAVASEAAPGMTAMRHRFLMRNRLIAAAADATVVVQAGWRSGALNTANRAAELLRPVAAFPGPVTNGENAGCHRLVREGAATLVTSTAEVLELVEPLLTEGSGGPVQGELRITDDMEPEEVKVFGALPVRRGSDVHSVAVRAGLDIGTTMSALAALELSGRAQLVRGGWVKRTPPEG</sequence>
<feature type="compositionally biased region" description="Basic and acidic residues" evidence="2">
    <location>
        <begin position="14"/>
        <end position="24"/>
    </location>
</feature>
<comment type="similarity">
    <text evidence="1">Belongs to the DprA/Smf family.</text>
</comment>
<dbReference type="PANTHER" id="PTHR43022:SF1">
    <property type="entry name" value="PROTEIN SMF"/>
    <property type="match status" value="1"/>
</dbReference>
<evidence type="ECO:0000313" key="5">
    <source>
        <dbReference type="Proteomes" id="UP001500755"/>
    </source>
</evidence>
<reference evidence="4 5" key="1">
    <citation type="journal article" date="2019" name="Int. J. Syst. Evol. Microbiol.">
        <title>The Global Catalogue of Microorganisms (GCM) 10K type strain sequencing project: providing services to taxonomists for standard genome sequencing and annotation.</title>
        <authorList>
            <consortium name="The Broad Institute Genomics Platform"/>
            <consortium name="The Broad Institute Genome Sequencing Center for Infectious Disease"/>
            <person name="Wu L."/>
            <person name="Ma J."/>
        </authorList>
    </citation>
    <scope>NUCLEOTIDE SEQUENCE [LARGE SCALE GENOMIC DNA]</scope>
    <source>
        <strain evidence="4 5">JCM 14546</strain>
    </source>
</reference>
<comment type="caution">
    <text evidence="4">The sequence shown here is derived from an EMBL/GenBank/DDBJ whole genome shotgun (WGS) entry which is preliminary data.</text>
</comment>
<gene>
    <name evidence="4" type="ORF">GCM10009755_13160</name>
</gene>
<evidence type="ECO:0000259" key="3">
    <source>
        <dbReference type="Pfam" id="PF02481"/>
    </source>
</evidence>
<dbReference type="Gene3D" id="3.40.50.450">
    <property type="match status" value="1"/>
</dbReference>
<name>A0ABN2TCA7_9MICO</name>
<organism evidence="4 5">
    <name type="scientific">Brevibacterium samyangense</name>
    <dbReference type="NCBI Taxonomy" id="366888"/>
    <lineage>
        <taxon>Bacteria</taxon>
        <taxon>Bacillati</taxon>
        <taxon>Actinomycetota</taxon>
        <taxon>Actinomycetes</taxon>
        <taxon>Micrococcales</taxon>
        <taxon>Brevibacteriaceae</taxon>
        <taxon>Brevibacterium</taxon>
    </lineage>
</organism>
<proteinExistence type="inferred from homology"/>